<comment type="caution">
    <text evidence="1">The sequence shown here is derived from an EMBL/GenBank/DDBJ whole genome shotgun (WGS) entry which is preliminary data.</text>
</comment>
<dbReference type="EMBL" id="BTTX01000004">
    <property type="protein sequence ID" value="GMU07992.1"/>
    <property type="molecule type" value="Genomic_DNA"/>
</dbReference>
<sequence>MDKKNLLSIDELDITPLSDDELDSVAGGVTNSTAASCMCCVAGATEAPKDQES</sequence>
<name>A0ABQ6QVD3_9BACT</name>
<keyword evidence="2" id="KW-1185">Reference proteome</keyword>
<evidence type="ECO:0000313" key="1">
    <source>
        <dbReference type="EMBL" id="GMU07992.1"/>
    </source>
</evidence>
<reference evidence="1 2" key="1">
    <citation type="journal article" date="2024" name="Arch. Microbiol.">
        <title>Corallococcus caeni sp. nov., a novel myxobacterium isolated from activated sludge.</title>
        <authorList>
            <person name="Tomita S."/>
            <person name="Nakai R."/>
            <person name="Kuroda K."/>
            <person name="Kurashita H."/>
            <person name="Hatamoto M."/>
            <person name="Yamaguchi T."/>
            <person name="Narihiro T."/>
        </authorList>
    </citation>
    <scope>NUCLEOTIDE SEQUENCE [LARGE SCALE GENOMIC DNA]</scope>
    <source>
        <strain evidence="1 2">NO1</strain>
    </source>
</reference>
<evidence type="ECO:0000313" key="2">
    <source>
        <dbReference type="Proteomes" id="UP001342631"/>
    </source>
</evidence>
<evidence type="ECO:0008006" key="3">
    <source>
        <dbReference type="Google" id="ProtNLM"/>
    </source>
</evidence>
<gene>
    <name evidence="1" type="ORF">ASNO1_42450</name>
</gene>
<dbReference type="RefSeq" id="WP_338278822.1">
    <property type="nucleotide sequence ID" value="NZ_BTTX01000004.1"/>
</dbReference>
<protein>
    <recommendedName>
        <fullName evidence="3">Thiocillin family RiPP</fullName>
    </recommendedName>
</protein>
<organism evidence="1 2">
    <name type="scientific">Corallococcus caeni</name>
    <dbReference type="NCBI Taxonomy" id="3082388"/>
    <lineage>
        <taxon>Bacteria</taxon>
        <taxon>Pseudomonadati</taxon>
        <taxon>Myxococcota</taxon>
        <taxon>Myxococcia</taxon>
        <taxon>Myxococcales</taxon>
        <taxon>Cystobacterineae</taxon>
        <taxon>Myxococcaceae</taxon>
        <taxon>Corallococcus</taxon>
    </lineage>
</organism>
<accession>A0ABQ6QVD3</accession>
<proteinExistence type="predicted"/>
<dbReference type="Proteomes" id="UP001342631">
    <property type="component" value="Unassembled WGS sequence"/>
</dbReference>